<accession>W9VRR9</accession>
<keyword evidence="3" id="KW-1185">Reference proteome</keyword>
<dbReference type="VEuPathDB" id="FungiDB:A1O7_05817"/>
<name>W9VRR9_9EURO</name>
<dbReference type="EMBL" id="AMGW01000004">
    <property type="protein sequence ID" value="EXJ58392.1"/>
    <property type="molecule type" value="Genomic_DNA"/>
</dbReference>
<dbReference type="AlphaFoldDB" id="W9VRR9"/>
<protein>
    <submittedName>
        <fullName evidence="2">Uncharacterized protein</fullName>
    </submittedName>
</protein>
<evidence type="ECO:0000313" key="2">
    <source>
        <dbReference type="EMBL" id="EXJ58392.1"/>
    </source>
</evidence>
<proteinExistence type="predicted"/>
<dbReference type="OrthoDB" id="10411590at2759"/>
<reference evidence="2 3" key="1">
    <citation type="submission" date="2013-03" db="EMBL/GenBank/DDBJ databases">
        <title>The Genome Sequence of Cladophialophora yegresii CBS 114405.</title>
        <authorList>
            <consortium name="The Broad Institute Genomics Platform"/>
            <person name="Cuomo C."/>
            <person name="de Hoog S."/>
            <person name="Gorbushina A."/>
            <person name="Walker B."/>
            <person name="Young S.K."/>
            <person name="Zeng Q."/>
            <person name="Gargeya S."/>
            <person name="Fitzgerald M."/>
            <person name="Haas B."/>
            <person name="Abouelleil A."/>
            <person name="Allen A.W."/>
            <person name="Alvarado L."/>
            <person name="Arachchi H.M."/>
            <person name="Berlin A.M."/>
            <person name="Chapman S.B."/>
            <person name="Gainer-Dewar J."/>
            <person name="Goldberg J."/>
            <person name="Griggs A."/>
            <person name="Gujja S."/>
            <person name="Hansen M."/>
            <person name="Howarth C."/>
            <person name="Imamovic A."/>
            <person name="Ireland A."/>
            <person name="Larimer J."/>
            <person name="McCowan C."/>
            <person name="Murphy C."/>
            <person name="Pearson M."/>
            <person name="Poon T.W."/>
            <person name="Priest M."/>
            <person name="Roberts A."/>
            <person name="Saif S."/>
            <person name="Shea T."/>
            <person name="Sisk P."/>
            <person name="Sykes S."/>
            <person name="Wortman J."/>
            <person name="Nusbaum C."/>
            <person name="Birren B."/>
        </authorList>
    </citation>
    <scope>NUCLEOTIDE SEQUENCE [LARGE SCALE GENOMIC DNA]</scope>
    <source>
        <strain evidence="2 3">CBS 114405</strain>
    </source>
</reference>
<feature type="region of interest" description="Disordered" evidence="1">
    <location>
        <begin position="1"/>
        <end position="30"/>
    </location>
</feature>
<dbReference type="GeneID" id="19180400"/>
<evidence type="ECO:0000256" key="1">
    <source>
        <dbReference type="SAM" id="MobiDB-lite"/>
    </source>
</evidence>
<dbReference type="RefSeq" id="XP_007758015.1">
    <property type="nucleotide sequence ID" value="XM_007759825.1"/>
</dbReference>
<comment type="caution">
    <text evidence="2">The sequence shown here is derived from an EMBL/GenBank/DDBJ whole genome shotgun (WGS) entry which is preliminary data.</text>
</comment>
<dbReference type="HOGENOM" id="CLU_1384038_0_0_1"/>
<sequence length="197" mass="22157">MATGHEEEATQSTADEPDGQTGERQAQDFPGLRELTESVKILLPLAGEAVSLGRKVRALTKRFRTAMRLVRPLVIAPFIEEDLRMGMLGMALETLIPESRAFFNKLIEYRQKANQGMEIYLSISTSDLEDLMRQDIDGTILLATAVVDVFDRTHGKLKADVDVFNELFADVQLWAAFRREQIQTRARDAARMAMNGQ</sequence>
<dbReference type="Proteomes" id="UP000019473">
    <property type="component" value="Unassembled WGS sequence"/>
</dbReference>
<evidence type="ECO:0000313" key="3">
    <source>
        <dbReference type="Proteomes" id="UP000019473"/>
    </source>
</evidence>
<organism evidence="2 3">
    <name type="scientific">Cladophialophora yegresii CBS 114405</name>
    <dbReference type="NCBI Taxonomy" id="1182544"/>
    <lineage>
        <taxon>Eukaryota</taxon>
        <taxon>Fungi</taxon>
        <taxon>Dikarya</taxon>
        <taxon>Ascomycota</taxon>
        <taxon>Pezizomycotina</taxon>
        <taxon>Eurotiomycetes</taxon>
        <taxon>Chaetothyriomycetidae</taxon>
        <taxon>Chaetothyriales</taxon>
        <taxon>Herpotrichiellaceae</taxon>
        <taxon>Cladophialophora</taxon>
    </lineage>
</organism>
<gene>
    <name evidence="2" type="ORF">A1O7_05817</name>
</gene>